<evidence type="ECO:0000313" key="2">
    <source>
        <dbReference type="Proteomes" id="UP000198916"/>
    </source>
</evidence>
<proteinExistence type="predicted"/>
<gene>
    <name evidence="1" type="ORF">SAMN05421740_10583</name>
</gene>
<evidence type="ECO:0000313" key="1">
    <source>
        <dbReference type="EMBL" id="SEL40880.1"/>
    </source>
</evidence>
<reference evidence="2" key="1">
    <citation type="submission" date="2016-10" db="EMBL/GenBank/DDBJ databases">
        <authorList>
            <person name="Varghese N."/>
            <person name="Submissions S."/>
        </authorList>
    </citation>
    <scope>NUCLEOTIDE SEQUENCE [LARGE SCALE GENOMIC DNA]</scope>
    <source>
        <strain evidence="2">Jip14</strain>
    </source>
</reference>
<accession>A0A1H7PYH9</accession>
<name>A0A1H7PYH9_9SPHI</name>
<keyword evidence="2" id="KW-1185">Reference proteome</keyword>
<dbReference type="STRING" id="332977.SAMN05421740_10583"/>
<dbReference type="EMBL" id="FNZR01000005">
    <property type="protein sequence ID" value="SEL40880.1"/>
    <property type="molecule type" value="Genomic_DNA"/>
</dbReference>
<dbReference type="AlphaFoldDB" id="A0A1H7PYH9"/>
<organism evidence="1 2">
    <name type="scientific">Parapedobacter koreensis</name>
    <dbReference type="NCBI Taxonomy" id="332977"/>
    <lineage>
        <taxon>Bacteria</taxon>
        <taxon>Pseudomonadati</taxon>
        <taxon>Bacteroidota</taxon>
        <taxon>Sphingobacteriia</taxon>
        <taxon>Sphingobacteriales</taxon>
        <taxon>Sphingobacteriaceae</taxon>
        <taxon>Parapedobacter</taxon>
    </lineage>
</organism>
<sequence length="87" mass="9954">MERVTSIAELKILAYRETGEYVDFCMMLAGGLAKSYKRIGYDSETDTFGVYNMCDDTEQEDLDDDALAKDTRIVKAVERGALFYCKW</sequence>
<protein>
    <submittedName>
        <fullName evidence="1">Uncharacterized protein</fullName>
    </submittedName>
</protein>
<dbReference type="Proteomes" id="UP000198916">
    <property type="component" value="Unassembled WGS sequence"/>
</dbReference>